<protein>
    <submittedName>
        <fullName evidence="6">SH3 domain containing protein</fullName>
    </submittedName>
</protein>
<dbReference type="EMBL" id="JH921432">
    <property type="protein sequence ID" value="EKD18928.1"/>
    <property type="molecule type" value="Genomic_DNA"/>
</dbReference>
<reference evidence="6 7" key="1">
    <citation type="journal article" date="2012" name="BMC Genomics">
        <title>Sequencing the genome of Marssonina brunnea reveals fungus-poplar co-evolution.</title>
        <authorList>
            <person name="Zhu S."/>
            <person name="Cao Y.-Z."/>
            <person name="Jiang C."/>
            <person name="Tan B.-Y."/>
            <person name="Wang Z."/>
            <person name="Feng S."/>
            <person name="Zhang L."/>
            <person name="Su X.-H."/>
            <person name="Brejova B."/>
            <person name="Vinar T."/>
            <person name="Xu M."/>
            <person name="Wang M.-X."/>
            <person name="Zhang S.-G."/>
            <person name="Huang M.-R."/>
            <person name="Wu R."/>
            <person name="Zhou Y."/>
        </authorList>
    </citation>
    <scope>NUCLEOTIDE SEQUENCE [LARGE SCALE GENOMIC DNA]</scope>
    <source>
        <strain evidence="6 7">MB_m1</strain>
    </source>
</reference>
<organism evidence="6 7">
    <name type="scientific">Marssonina brunnea f. sp. multigermtubi (strain MB_m1)</name>
    <name type="common">Marssonina leaf spot fungus</name>
    <dbReference type="NCBI Taxonomy" id="1072389"/>
    <lineage>
        <taxon>Eukaryota</taxon>
        <taxon>Fungi</taxon>
        <taxon>Dikarya</taxon>
        <taxon>Ascomycota</taxon>
        <taxon>Pezizomycotina</taxon>
        <taxon>Leotiomycetes</taxon>
        <taxon>Helotiales</taxon>
        <taxon>Drepanopezizaceae</taxon>
        <taxon>Drepanopeziza</taxon>
    </lineage>
</organism>
<dbReference type="GO" id="GO:0043332">
    <property type="term" value="C:mating projection tip"/>
    <property type="evidence" value="ECO:0007669"/>
    <property type="project" value="TreeGrafter"/>
</dbReference>
<dbReference type="OMA" id="MLAHYYT"/>
<dbReference type="CDD" id="cd07599">
    <property type="entry name" value="BAR_Rvs167p"/>
    <property type="match status" value="1"/>
</dbReference>
<dbReference type="InterPro" id="IPR004148">
    <property type="entry name" value="BAR_dom"/>
</dbReference>
<gene>
    <name evidence="6" type="ORF">MBM_03170</name>
</gene>
<proteinExistence type="predicted"/>
<sequence length="463" mass="51315">MNSMHRQFGKLMGKGAGEKSSVSVLLNDFEDADKMLTQIIEASKSWRDAWVSILGINVSTSILFEELYSPIVGTDDGGGRPAVLTPRQQLDRTSKLKDVYTELKSDLLNEVSLMDSRVIRPASDAKEYIQPIRKVIKKRDNKRLDWERFGDKVNNYQRKVKRTDRENAALVKAEEESATAAEEFRILDESLRETLPPIIAAAFSILPHLLAVQILIQNAILAQFYTALHNFCEDNGFASQPPPVEEVIAVWGSDFKPIQQEIERIAIIARGRAIHQPMSTADDTRKSSSVTGMNVRNGFASRQPPSSHARHASPHQEQRAVRVPSSQSIPTVAPPAPAPEPKPSPEPKPEHSLPDYSRHLTPVSSHTAHSPAGPSGDYFQRSSSATVQKKKPPPPPPKRIGAQSLAIFAVAQYTFQGQSEGDLSFKEGDQIKVLKKTDSTDDWWEGELRGVKGSFPANYCKLV</sequence>
<evidence type="ECO:0000256" key="1">
    <source>
        <dbReference type="ARBA" id="ARBA00022443"/>
    </source>
</evidence>
<keyword evidence="7" id="KW-1185">Reference proteome</keyword>
<feature type="domain" description="BAR" evidence="5">
    <location>
        <begin position="7"/>
        <end position="241"/>
    </location>
</feature>
<dbReference type="InParanoid" id="K1XDH7"/>
<dbReference type="Gene3D" id="2.30.30.40">
    <property type="entry name" value="SH3 Domains"/>
    <property type="match status" value="1"/>
</dbReference>
<feature type="region of interest" description="Disordered" evidence="3">
    <location>
        <begin position="277"/>
        <end position="400"/>
    </location>
</feature>
<feature type="compositionally biased region" description="Polar residues" evidence="3">
    <location>
        <begin position="277"/>
        <end position="294"/>
    </location>
</feature>
<feature type="compositionally biased region" description="Basic and acidic residues" evidence="3">
    <location>
        <begin position="343"/>
        <end position="358"/>
    </location>
</feature>
<evidence type="ECO:0000313" key="7">
    <source>
        <dbReference type="Proteomes" id="UP000006753"/>
    </source>
</evidence>
<dbReference type="InterPro" id="IPR001452">
    <property type="entry name" value="SH3_domain"/>
</dbReference>
<dbReference type="PRINTS" id="PR00452">
    <property type="entry name" value="SH3DOMAIN"/>
</dbReference>
<accession>K1XDH7</accession>
<dbReference type="GO" id="GO:0008289">
    <property type="term" value="F:lipid binding"/>
    <property type="evidence" value="ECO:0007669"/>
    <property type="project" value="TreeGrafter"/>
</dbReference>
<name>K1XDH7_MARBU</name>
<dbReference type="RefSeq" id="XP_007291059.1">
    <property type="nucleotide sequence ID" value="XM_007290997.1"/>
</dbReference>
<dbReference type="eggNOG" id="KOG3771">
    <property type="taxonomic scope" value="Eukaryota"/>
</dbReference>
<feature type="compositionally biased region" description="Pro residues" evidence="3">
    <location>
        <begin position="332"/>
        <end position="342"/>
    </location>
</feature>
<evidence type="ECO:0000256" key="3">
    <source>
        <dbReference type="SAM" id="MobiDB-lite"/>
    </source>
</evidence>
<dbReference type="GO" id="GO:0030479">
    <property type="term" value="C:actin cortical patch"/>
    <property type="evidence" value="ECO:0007669"/>
    <property type="project" value="TreeGrafter"/>
</dbReference>
<dbReference type="PANTHER" id="PTHR47174:SF2">
    <property type="entry name" value="SH3 DOMAIN SIGNALLING PROTEIN (AFU_ORTHOLOGUE AFUA_5G07670)"/>
    <property type="match status" value="1"/>
</dbReference>
<dbReference type="InterPro" id="IPR046982">
    <property type="entry name" value="BIN3/RVS161-like"/>
</dbReference>
<keyword evidence="1 2" id="KW-0728">SH3 domain</keyword>
<dbReference type="HOGENOM" id="CLU_025518_1_0_1"/>
<evidence type="ECO:0000259" key="5">
    <source>
        <dbReference type="PROSITE" id="PS51021"/>
    </source>
</evidence>
<dbReference type="Pfam" id="PF00018">
    <property type="entry name" value="SH3_1"/>
    <property type="match status" value="1"/>
</dbReference>
<dbReference type="STRING" id="1072389.K1XDH7"/>
<dbReference type="GO" id="GO:1990528">
    <property type="term" value="C:Rvs161p-Rvs167p complex"/>
    <property type="evidence" value="ECO:0007669"/>
    <property type="project" value="TreeGrafter"/>
</dbReference>
<dbReference type="GO" id="GO:0006897">
    <property type="term" value="P:endocytosis"/>
    <property type="evidence" value="ECO:0007669"/>
    <property type="project" value="InterPro"/>
</dbReference>
<dbReference type="SUPFAM" id="SSF103657">
    <property type="entry name" value="BAR/IMD domain-like"/>
    <property type="match status" value="1"/>
</dbReference>
<dbReference type="SMART" id="SM00326">
    <property type="entry name" value="SH3"/>
    <property type="match status" value="1"/>
</dbReference>
<dbReference type="FunFam" id="2.30.30.40:FF:000100">
    <property type="entry name" value="SH3 domain-containing YSC84-like protein 1"/>
    <property type="match status" value="1"/>
</dbReference>
<dbReference type="GO" id="GO:0031097">
    <property type="term" value="C:medial cortex"/>
    <property type="evidence" value="ECO:0007669"/>
    <property type="project" value="TreeGrafter"/>
</dbReference>
<dbReference type="GeneID" id="18759105"/>
<dbReference type="eggNOG" id="KOG1843">
    <property type="taxonomic scope" value="Eukaryota"/>
</dbReference>
<evidence type="ECO:0000313" key="6">
    <source>
        <dbReference type="EMBL" id="EKD18928.1"/>
    </source>
</evidence>
<evidence type="ECO:0000259" key="4">
    <source>
        <dbReference type="PROSITE" id="PS50002"/>
    </source>
</evidence>
<dbReference type="OrthoDB" id="10255128at2759"/>
<feature type="domain" description="SH3" evidence="4">
    <location>
        <begin position="404"/>
        <end position="463"/>
    </location>
</feature>
<dbReference type="SUPFAM" id="SSF50044">
    <property type="entry name" value="SH3-domain"/>
    <property type="match status" value="1"/>
</dbReference>
<dbReference type="Gene3D" id="1.20.1270.60">
    <property type="entry name" value="Arfaptin homology (AH) domain/BAR domain"/>
    <property type="match status" value="1"/>
</dbReference>
<dbReference type="PROSITE" id="PS50002">
    <property type="entry name" value="SH3"/>
    <property type="match status" value="1"/>
</dbReference>
<dbReference type="Proteomes" id="UP000006753">
    <property type="component" value="Unassembled WGS sequence"/>
</dbReference>
<dbReference type="AlphaFoldDB" id="K1XDH7"/>
<dbReference type="InterPro" id="IPR027267">
    <property type="entry name" value="AH/BAR_dom_sf"/>
</dbReference>
<dbReference type="GO" id="GO:0051666">
    <property type="term" value="P:actin cortical patch localization"/>
    <property type="evidence" value="ECO:0007669"/>
    <property type="project" value="InterPro"/>
</dbReference>
<dbReference type="PROSITE" id="PS51021">
    <property type="entry name" value="BAR"/>
    <property type="match status" value="1"/>
</dbReference>
<dbReference type="InterPro" id="IPR036028">
    <property type="entry name" value="SH3-like_dom_sf"/>
</dbReference>
<evidence type="ECO:0000256" key="2">
    <source>
        <dbReference type="PROSITE-ProRule" id="PRU00192"/>
    </source>
</evidence>
<dbReference type="PANTHER" id="PTHR47174">
    <property type="entry name" value="BRIDGING INTEGRATOR 3"/>
    <property type="match status" value="1"/>
</dbReference>
<dbReference type="KEGG" id="mbe:MBM_03170"/>
<dbReference type="GO" id="GO:0097320">
    <property type="term" value="P:plasma membrane tubulation"/>
    <property type="evidence" value="ECO:0007669"/>
    <property type="project" value="TreeGrafter"/>
</dbReference>
<dbReference type="Pfam" id="PF03114">
    <property type="entry name" value="BAR"/>
    <property type="match status" value="1"/>
</dbReference>